<dbReference type="PRINTS" id="PR00625">
    <property type="entry name" value="JDOMAIN"/>
</dbReference>
<dbReference type="InterPro" id="IPR001623">
    <property type="entry name" value="DnaJ_domain"/>
</dbReference>
<dbReference type="Pfam" id="PF00226">
    <property type="entry name" value="DnaJ"/>
    <property type="match status" value="1"/>
</dbReference>
<dbReference type="PANTHER" id="PTHR45168:SF3">
    <property type="entry name" value="DNAJ HEAT SHOCK PROTEIN FAMILY (HSP40) MEMBER B2"/>
    <property type="match status" value="1"/>
</dbReference>
<dbReference type="CDD" id="cd06257">
    <property type="entry name" value="DnaJ"/>
    <property type="match status" value="1"/>
</dbReference>
<name>A0A074Z9Y5_OPIVI</name>
<dbReference type="SUPFAM" id="SSF46565">
    <property type="entry name" value="Chaperone J-domain"/>
    <property type="match status" value="1"/>
</dbReference>
<organism evidence="4 5">
    <name type="scientific">Opisthorchis viverrini</name>
    <name type="common">Southeast Asian liver fluke</name>
    <dbReference type="NCBI Taxonomy" id="6198"/>
    <lineage>
        <taxon>Eukaryota</taxon>
        <taxon>Metazoa</taxon>
        <taxon>Spiralia</taxon>
        <taxon>Lophotrochozoa</taxon>
        <taxon>Platyhelminthes</taxon>
        <taxon>Trematoda</taxon>
        <taxon>Digenea</taxon>
        <taxon>Opisthorchiida</taxon>
        <taxon>Opisthorchiata</taxon>
        <taxon>Opisthorchiidae</taxon>
        <taxon>Opisthorchis</taxon>
    </lineage>
</organism>
<evidence type="ECO:0000259" key="3">
    <source>
        <dbReference type="PROSITE" id="PS50076"/>
    </source>
</evidence>
<dbReference type="OrthoDB" id="10250354at2759"/>
<feature type="region of interest" description="Disordered" evidence="2">
    <location>
        <begin position="153"/>
        <end position="185"/>
    </location>
</feature>
<feature type="compositionally biased region" description="Polar residues" evidence="2">
    <location>
        <begin position="153"/>
        <end position="162"/>
    </location>
</feature>
<evidence type="ECO:0000313" key="4">
    <source>
        <dbReference type="EMBL" id="KER22387.1"/>
    </source>
</evidence>
<dbReference type="GO" id="GO:0051082">
    <property type="term" value="F:unfolded protein binding"/>
    <property type="evidence" value="ECO:0007669"/>
    <property type="project" value="InterPro"/>
</dbReference>
<sequence length="270" mass="30467">MSTNSCYYKILGLERNATEEDIRRAYRQLALKWHPDKNLGDSGEAEKRFKEISAAYEVLSDAEKRAIYDRYGREGLKGTRMHPRSQSRGAQIRRRRTMGSGTGLHSGLFDDGDFFFPFHEFGFAFRDPEVVFREFFAKHVNMMNAFAESTQLLRTQSNTSPKRSVEQEKQVSSNPKRTSHPIRTGVGHSFTYKVSPHSGHSTTVITFGSSNRPGTQIKGTFRSTSSRFENGKCVTTRRTVQDGVETIEVEENGVLKTKTVNGHPVAITSS</sequence>
<dbReference type="InterPro" id="IPR036869">
    <property type="entry name" value="J_dom_sf"/>
</dbReference>
<reference evidence="4 5" key="1">
    <citation type="submission" date="2013-11" db="EMBL/GenBank/DDBJ databases">
        <title>Opisthorchis viverrini - life in the bile duct.</title>
        <authorList>
            <person name="Young N.D."/>
            <person name="Nagarajan N."/>
            <person name="Lin S.J."/>
            <person name="Korhonen P.K."/>
            <person name="Jex A.R."/>
            <person name="Hall R.S."/>
            <person name="Safavi-Hemami H."/>
            <person name="Kaewkong W."/>
            <person name="Bertrand D."/>
            <person name="Gao S."/>
            <person name="Seet Q."/>
            <person name="Wongkham S."/>
            <person name="Teh B.T."/>
            <person name="Wongkham C."/>
            <person name="Intapan P.M."/>
            <person name="Maleewong W."/>
            <person name="Yang X."/>
            <person name="Hu M."/>
            <person name="Wang Z."/>
            <person name="Hofmann A."/>
            <person name="Sternberg P.W."/>
            <person name="Tan P."/>
            <person name="Wang J."/>
            <person name="Gasser R.B."/>
        </authorList>
    </citation>
    <scope>NUCLEOTIDE SEQUENCE [LARGE SCALE GENOMIC DNA]</scope>
</reference>
<dbReference type="PANTHER" id="PTHR45168">
    <property type="entry name" value="DNAJ HOMOLOG SUBFAMILY B MEMBER 2"/>
    <property type="match status" value="1"/>
</dbReference>
<dbReference type="STRING" id="6198.A0A074Z9Y5"/>
<dbReference type="AlphaFoldDB" id="A0A074Z9Y5"/>
<proteinExistence type="predicted"/>
<evidence type="ECO:0000256" key="1">
    <source>
        <dbReference type="ARBA" id="ARBA00023186"/>
    </source>
</evidence>
<dbReference type="CTD" id="20323674"/>
<dbReference type="PROSITE" id="PS00636">
    <property type="entry name" value="DNAJ_1"/>
    <property type="match status" value="1"/>
</dbReference>
<evidence type="ECO:0000256" key="2">
    <source>
        <dbReference type="SAM" id="MobiDB-lite"/>
    </source>
</evidence>
<dbReference type="GO" id="GO:0030544">
    <property type="term" value="F:Hsp70 protein binding"/>
    <property type="evidence" value="ECO:0007669"/>
    <property type="project" value="InterPro"/>
</dbReference>
<dbReference type="InterPro" id="IPR018253">
    <property type="entry name" value="DnaJ_domain_CS"/>
</dbReference>
<dbReference type="KEGG" id="ovi:T265_09505"/>
<dbReference type="EMBL" id="KL596901">
    <property type="protein sequence ID" value="KER22387.1"/>
    <property type="molecule type" value="Genomic_DNA"/>
</dbReference>
<dbReference type="Gene3D" id="1.10.287.110">
    <property type="entry name" value="DnaJ domain"/>
    <property type="match status" value="1"/>
</dbReference>
<gene>
    <name evidence="4" type="ORF">T265_09505</name>
</gene>
<dbReference type="SMART" id="SM00271">
    <property type="entry name" value="DnaJ"/>
    <property type="match status" value="1"/>
</dbReference>
<dbReference type="PROSITE" id="PS50076">
    <property type="entry name" value="DNAJ_2"/>
    <property type="match status" value="1"/>
</dbReference>
<protein>
    <recommendedName>
        <fullName evidence="3">J domain-containing protein</fullName>
    </recommendedName>
</protein>
<evidence type="ECO:0000313" key="5">
    <source>
        <dbReference type="Proteomes" id="UP000054324"/>
    </source>
</evidence>
<dbReference type="Proteomes" id="UP000054324">
    <property type="component" value="Unassembled WGS sequence"/>
</dbReference>
<dbReference type="GeneID" id="20323674"/>
<accession>A0A074Z9Y5</accession>
<feature type="domain" description="J" evidence="3">
    <location>
        <begin position="6"/>
        <end position="72"/>
    </location>
</feature>
<keyword evidence="1" id="KW-0143">Chaperone</keyword>
<dbReference type="RefSeq" id="XP_009173857.1">
    <property type="nucleotide sequence ID" value="XM_009175593.1"/>
</dbReference>
<dbReference type="InterPro" id="IPR043183">
    <property type="entry name" value="DNJB2/6-like"/>
</dbReference>
<keyword evidence="5" id="KW-1185">Reference proteome</keyword>